<dbReference type="InterPro" id="IPR040165">
    <property type="entry name" value="Diminuto-like"/>
</dbReference>
<evidence type="ECO:0000256" key="10">
    <source>
        <dbReference type="ARBA" id="ARBA00052927"/>
    </source>
</evidence>
<evidence type="ECO:0000256" key="9">
    <source>
        <dbReference type="ARBA" id="ARBA00051033"/>
    </source>
</evidence>
<evidence type="ECO:0000256" key="7">
    <source>
        <dbReference type="ARBA" id="ARBA00023136"/>
    </source>
</evidence>
<keyword evidence="6 12" id="KW-0560">Oxidoreductase</keyword>
<dbReference type="PANTHER" id="PTHR10801:SF0">
    <property type="entry name" value="DELTA(24)-STEROL REDUCTASE"/>
    <property type="match status" value="1"/>
</dbReference>
<keyword evidence="8" id="KW-0576">Peroxisome</keyword>
<dbReference type="OrthoDB" id="415825at2759"/>
<dbReference type="GO" id="GO:0008202">
    <property type="term" value="P:steroid metabolic process"/>
    <property type="evidence" value="ECO:0007669"/>
    <property type="project" value="TreeGrafter"/>
</dbReference>
<feature type="domain" description="FAD-binding PCMH-type" evidence="11">
    <location>
        <begin position="107"/>
        <end position="224"/>
    </location>
</feature>
<dbReference type="Gene3D" id="3.30.465.10">
    <property type="match status" value="1"/>
</dbReference>
<evidence type="ECO:0000256" key="4">
    <source>
        <dbReference type="ARBA" id="ARBA00022692"/>
    </source>
</evidence>
<name>A0A7R8CJA3_LEPSM</name>
<dbReference type="InterPro" id="IPR016166">
    <property type="entry name" value="FAD-bd_PCMH"/>
</dbReference>
<dbReference type="GO" id="GO:0005777">
    <property type="term" value="C:peroxisome"/>
    <property type="evidence" value="ECO:0007669"/>
    <property type="project" value="UniProtKB-SubCell"/>
</dbReference>
<dbReference type="InterPro" id="IPR016169">
    <property type="entry name" value="FAD-bd_PCMH_sub2"/>
</dbReference>
<dbReference type="PROSITE" id="PS51387">
    <property type="entry name" value="FAD_PCMH"/>
    <property type="match status" value="1"/>
</dbReference>
<keyword evidence="13" id="KW-1185">Reference proteome</keyword>
<dbReference type="InterPro" id="IPR036318">
    <property type="entry name" value="FAD-bd_PCMH-like_sf"/>
</dbReference>
<evidence type="ECO:0000256" key="2">
    <source>
        <dbReference type="ARBA" id="ARBA00004275"/>
    </source>
</evidence>
<evidence type="ECO:0000313" key="13">
    <source>
        <dbReference type="Proteomes" id="UP000675881"/>
    </source>
</evidence>
<dbReference type="GO" id="GO:0071949">
    <property type="term" value="F:FAD binding"/>
    <property type="evidence" value="ECO:0007669"/>
    <property type="project" value="InterPro"/>
</dbReference>
<dbReference type="Proteomes" id="UP000675881">
    <property type="component" value="Chromosome 11"/>
</dbReference>
<evidence type="ECO:0000256" key="5">
    <source>
        <dbReference type="ARBA" id="ARBA00022989"/>
    </source>
</evidence>
<gene>
    <name evidence="12" type="ORF">LSAA_3176</name>
</gene>
<dbReference type="EC" id="1.3.1.72" evidence="3"/>
<dbReference type="GO" id="GO:0000246">
    <property type="term" value="F:Delta24(24-1) sterol reductase activity"/>
    <property type="evidence" value="ECO:0007669"/>
    <property type="project" value="TreeGrafter"/>
</dbReference>
<comment type="catalytic activity">
    <reaction evidence="10">
        <text>5alpha-cholest-8-en-3beta-ol + NADP(+) = zymosterol + NADPH + H(+)</text>
        <dbReference type="Rhea" id="RHEA:36399"/>
        <dbReference type="ChEBI" id="CHEBI:15378"/>
        <dbReference type="ChEBI" id="CHEBI:16608"/>
        <dbReference type="ChEBI" id="CHEBI:18252"/>
        <dbReference type="ChEBI" id="CHEBI:57783"/>
        <dbReference type="ChEBI" id="CHEBI:58349"/>
        <dbReference type="EC" id="1.3.1.72"/>
    </reaction>
    <physiologicalReaction direction="right-to-left" evidence="10">
        <dbReference type="Rhea" id="RHEA:36401"/>
    </physiologicalReaction>
</comment>
<organism evidence="12 13">
    <name type="scientific">Lepeophtheirus salmonis</name>
    <name type="common">Salmon louse</name>
    <name type="synonym">Caligus salmonis</name>
    <dbReference type="NCBI Taxonomy" id="72036"/>
    <lineage>
        <taxon>Eukaryota</taxon>
        <taxon>Metazoa</taxon>
        <taxon>Ecdysozoa</taxon>
        <taxon>Arthropoda</taxon>
        <taxon>Crustacea</taxon>
        <taxon>Multicrustacea</taxon>
        <taxon>Hexanauplia</taxon>
        <taxon>Copepoda</taxon>
        <taxon>Siphonostomatoida</taxon>
        <taxon>Caligidae</taxon>
        <taxon>Lepeophtheirus</taxon>
    </lineage>
</organism>
<keyword evidence="4" id="KW-0812">Transmembrane</keyword>
<keyword evidence="5" id="KW-1133">Transmembrane helix</keyword>
<sequence length="456" mass="53104">MVVAKSPNPLIRIGDRIIRYHPFILLIILLVLSLIYDVYSYLIYVLELIFCTNLKSHEEKVKDVQRQVRRRIELGDKRLMCTARPQWKSITQQKMLYKEKCYQIEINMSDIISIDEKRRKVYVEPMVTIGELNDFLLTKGWTVPIVPELDALTIGGLVMGGGVETTSIRYGLFQHICTKYELVLPDGSVEIVTEDSNLELFGALPWSYGTLGLLTAVELDIIPHKPFIKLTYVRTDTHDEMVSVFDQMVKDKSVDSIEGLVYSKTKSVMMKGSFIEKNEIGNYYVNALDRWYKKWFYTHVEDVVQHQKEYTEVVPTKDFFHRHNRPYFWVVRDVFGAYCNHPLFRYPFGWTMPPKFSFLKALRQYFSCQSKVNTFICQDLGFRSTELVEALDFIDQTTKVYPLWICPIKHIPAKHVKDFDHLKSDSIVVDIGIYGNSPIPDVDQKKVQKVFGELLS</sequence>
<comment type="catalytic activity">
    <reaction evidence="9">
        <text>lanosterol + NADPH + H(+) = 24,25-dihydrolanosterol + NADP(+)</text>
        <dbReference type="Rhea" id="RHEA:33919"/>
        <dbReference type="ChEBI" id="CHEBI:15378"/>
        <dbReference type="ChEBI" id="CHEBI:16521"/>
        <dbReference type="ChEBI" id="CHEBI:28113"/>
        <dbReference type="ChEBI" id="CHEBI:57783"/>
        <dbReference type="ChEBI" id="CHEBI:58349"/>
    </reaction>
    <physiologicalReaction direction="left-to-right" evidence="9">
        <dbReference type="Rhea" id="RHEA:33920"/>
    </physiologicalReaction>
</comment>
<evidence type="ECO:0000313" key="12">
    <source>
        <dbReference type="EMBL" id="CAF2803681.1"/>
    </source>
</evidence>
<dbReference type="GO" id="GO:0050614">
    <property type="term" value="F:Delta24-sterol reductase activity"/>
    <property type="evidence" value="ECO:0007669"/>
    <property type="project" value="UniProtKB-EC"/>
</dbReference>
<evidence type="ECO:0000256" key="3">
    <source>
        <dbReference type="ARBA" id="ARBA00012405"/>
    </source>
</evidence>
<evidence type="ECO:0000256" key="1">
    <source>
        <dbReference type="ARBA" id="ARBA00004167"/>
    </source>
</evidence>
<dbReference type="PANTHER" id="PTHR10801">
    <property type="entry name" value="24-DEHYDROCHOLESTEROL REDUCTASE"/>
    <property type="match status" value="1"/>
</dbReference>
<dbReference type="SUPFAM" id="SSF56176">
    <property type="entry name" value="FAD-binding/transporter-associated domain-like"/>
    <property type="match status" value="1"/>
</dbReference>
<dbReference type="InterPro" id="IPR006094">
    <property type="entry name" value="Oxid_FAD_bind_N"/>
</dbReference>
<reference evidence="12" key="1">
    <citation type="submission" date="2021-02" db="EMBL/GenBank/DDBJ databases">
        <authorList>
            <person name="Bekaert M."/>
        </authorList>
    </citation>
    <scope>NUCLEOTIDE SEQUENCE</scope>
    <source>
        <strain evidence="12">IoA-00</strain>
    </source>
</reference>
<accession>A0A7R8CJA3</accession>
<dbReference type="GO" id="GO:0016020">
    <property type="term" value="C:membrane"/>
    <property type="evidence" value="ECO:0007669"/>
    <property type="project" value="UniProtKB-SubCell"/>
</dbReference>
<evidence type="ECO:0000259" key="11">
    <source>
        <dbReference type="PROSITE" id="PS51387"/>
    </source>
</evidence>
<proteinExistence type="predicted"/>
<evidence type="ECO:0000256" key="6">
    <source>
        <dbReference type="ARBA" id="ARBA00023002"/>
    </source>
</evidence>
<evidence type="ECO:0000256" key="8">
    <source>
        <dbReference type="ARBA" id="ARBA00023140"/>
    </source>
</evidence>
<dbReference type="Pfam" id="PF01565">
    <property type="entry name" value="FAD_binding_4"/>
    <property type="match status" value="1"/>
</dbReference>
<comment type="subcellular location">
    <subcellularLocation>
        <location evidence="1">Membrane</location>
        <topology evidence="1">Single-pass membrane protein</topology>
    </subcellularLocation>
    <subcellularLocation>
        <location evidence="2">Peroxisome</location>
    </subcellularLocation>
</comment>
<keyword evidence="7" id="KW-0472">Membrane</keyword>
<dbReference type="AlphaFoldDB" id="A0A7R8CJA3"/>
<dbReference type="EMBL" id="HG994590">
    <property type="protein sequence ID" value="CAF2803681.1"/>
    <property type="molecule type" value="Genomic_DNA"/>
</dbReference>
<protein>
    <recommendedName>
        <fullName evidence="3">Delta(24)-sterol reductase</fullName>
        <ecNumber evidence="3">1.3.1.72</ecNumber>
    </recommendedName>
</protein>